<sequence length="332" mass="39242">MSVVYFYKLRLFEEQLVKEETSQDKYTRNYKSNQEAEKLFKGIILNNSTMTLNRNKCIPIEDAPDWILTEILNFNKCKNFDNVNLTQCDIMDAEYIFGRIGKKKDITNVQKRNRYTFEPEDIEKDPDQDIEIYTYFYLFFDTSIIVYLGAQAAPSIKKIEDMVKRYYNSINLRAEVVPVTAEDMIEILVHKDIVNSFEVTTTLPSDEILNVDAIGLSESLFDKLRDEKNMKITVSISADGRNKNLFKNKNYIRDIVNCLIGGRVGKTRRLKFKAKNSNEHIQEYDIIDKMFTKSVQFTYKADEGEKRRKEIEETLFRLYYENRDDIIRYCRD</sequence>
<evidence type="ECO:0000313" key="1">
    <source>
        <dbReference type="EMBL" id="AEE95303.1"/>
    </source>
</evidence>
<dbReference type="eggNOG" id="ENOG5032U7H">
    <property type="taxonomic scope" value="Bacteria"/>
</dbReference>
<dbReference type="HOGENOM" id="CLU_879232_0_0_9"/>
<reference evidence="2" key="1">
    <citation type="submission" date="2010-11" db="EMBL/GenBank/DDBJ databases">
        <title>The complete genome of Mahella australiensis DSM 15567.</title>
        <authorList>
            <consortium name="US DOE Joint Genome Institute (JGI-PGF)"/>
            <person name="Lucas S."/>
            <person name="Copeland A."/>
            <person name="Lapidus A."/>
            <person name="Bruce D."/>
            <person name="Goodwin L."/>
            <person name="Pitluck S."/>
            <person name="Kyrpides N."/>
            <person name="Mavromatis K."/>
            <person name="Pagani I."/>
            <person name="Ivanova N."/>
            <person name="Teshima H."/>
            <person name="Brettin T."/>
            <person name="Detter J.C."/>
            <person name="Han C."/>
            <person name="Tapia R."/>
            <person name="Land M."/>
            <person name="Hauser L."/>
            <person name="Markowitz V."/>
            <person name="Cheng J.-F."/>
            <person name="Hugenholtz P."/>
            <person name="Woyke T."/>
            <person name="Wu D."/>
            <person name="Spring S."/>
            <person name="Pukall R."/>
            <person name="Steenblock K."/>
            <person name="Schneider S."/>
            <person name="Klenk H.-P."/>
            <person name="Eisen J.A."/>
        </authorList>
    </citation>
    <scope>NUCLEOTIDE SEQUENCE [LARGE SCALE GENOMIC DNA]</scope>
    <source>
        <strain evidence="2">DSM 15567 / CIP 107919 / 50-1 BON</strain>
    </source>
</reference>
<gene>
    <name evidence="1" type="ordered locus">Mahau_0080</name>
</gene>
<accession>F3ZVF3</accession>
<protein>
    <submittedName>
        <fullName evidence="1">Uncharacterized protein</fullName>
    </submittedName>
</protein>
<dbReference type="OrthoDB" id="1957712at2"/>
<dbReference type="KEGG" id="mas:Mahau_0080"/>
<dbReference type="Proteomes" id="UP000008457">
    <property type="component" value="Chromosome"/>
</dbReference>
<organism evidence="1 2">
    <name type="scientific">Mahella australiensis (strain DSM 15567 / CIP 107919 / 50-1 BON)</name>
    <dbReference type="NCBI Taxonomy" id="697281"/>
    <lineage>
        <taxon>Bacteria</taxon>
        <taxon>Bacillati</taxon>
        <taxon>Bacillota</taxon>
        <taxon>Clostridia</taxon>
        <taxon>Thermoanaerobacterales</taxon>
        <taxon>Thermoanaerobacterales Family IV. Incertae Sedis</taxon>
        <taxon>Mahella</taxon>
    </lineage>
</organism>
<proteinExistence type="predicted"/>
<dbReference type="AlphaFoldDB" id="F3ZVF3"/>
<evidence type="ECO:0000313" key="2">
    <source>
        <dbReference type="Proteomes" id="UP000008457"/>
    </source>
</evidence>
<dbReference type="STRING" id="697281.Mahau_0080"/>
<dbReference type="EMBL" id="CP002360">
    <property type="protein sequence ID" value="AEE95303.1"/>
    <property type="molecule type" value="Genomic_DNA"/>
</dbReference>
<reference evidence="1 2" key="2">
    <citation type="journal article" date="2011" name="Stand. Genomic Sci.">
        <title>Complete genome sequence of Mahella australiensis type strain (50-1 BON).</title>
        <authorList>
            <person name="Sikorski J."/>
            <person name="Teshima H."/>
            <person name="Nolan M."/>
            <person name="Lucas S."/>
            <person name="Hammon N."/>
            <person name="Deshpande S."/>
            <person name="Cheng J.F."/>
            <person name="Pitluck S."/>
            <person name="Liolios K."/>
            <person name="Pagani I."/>
            <person name="Ivanova N."/>
            <person name="Huntemann M."/>
            <person name="Mavromatis K."/>
            <person name="Ovchinikova G."/>
            <person name="Pati A."/>
            <person name="Tapia R."/>
            <person name="Han C."/>
            <person name="Goodwin L."/>
            <person name="Chen A."/>
            <person name="Palaniappan K."/>
            <person name="Land M."/>
            <person name="Hauser L."/>
            <person name="Ngatchou-Djao O.D."/>
            <person name="Rohde M."/>
            <person name="Pukall R."/>
            <person name="Spring S."/>
            <person name="Abt B."/>
            <person name="Goker M."/>
            <person name="Detter J.C."/>
            <person name="Woyke T."/>
            <person name="Bristow J."/>
            <person name="Markowitz V."/>
            <person name="Hugenholtz P."/>
            <person name="Eisen J.A."/>
            <person name="Kyrpides N.C."/>
            <person name="Klenk H.P."/>
            <person name="Lapidus A."/>
        </authorList>
    </citation>
    <scope>NUCLEOTIDE SEQUENCE [LARGE SCALE GENOMIC DNA]</scope>
    <source>
        <strain evidence="2">DSM 15567 / CIP 107919 / 50-1 BON</strain>
    </source>
</reference>
<dbReference type="RefSeq" id="WP_013779737.1">
    <property type="nucleotide sequence ID" value="NC_015520.1"/>
</dbReference>
<keyword evidence="2" id="KW-1185">Reference proteome</keyword>
<name>F3ZVF3_MAHA5</name>